<dbReference type="GO" id="GO:0031625">
    <property type="term" value="F:ubiquitin protein ligase binding"/>
    <property type="evidence" value="ECO:0007669"/>
    <property type="project" value="TreeGrafter"/>
</dbReference>
<dbReference type="Pfam" id="PF00339">
    <property type="entry name" value="Arrestin_N"/>
    <property type="match status" value="1"/>
</dbReference>
<dbReference type="PANTHER" id="PTHR11188:SF166">
    <property type="entry name" value="ARRESTIN (OR S-ANTIGEN), N-TERMINAL DOMAIN PROTEIN (AFU_ORTHOLOGUE AFUA_7G02050)"/>
    <property type="match status" value="1"/>
</dbReference>
<accession>A0A9W9IG21</accession>
<evidence type="ECO:0000259" key="2">
    <source>
        <dbReference type="Pfam" id="PF00339"/>
    </source>
</evidence>
<dbReference type="GO" id="GO:0070086">
    <property type="term" value="P:ubiquitin-dependent endocytosis"/>
    <property type="evidence" value="ECO:0007669"/>
    <property type="project" value="TreeGrafter"/>
</dbReference>
<dbReference type="GO" id="GO:0030674">
    <property type="term" value="F:protein-macromolecule adaptor activity"/>
    <property type="evidence" value="ECO:0007669"/>
    <property type="project" value="TreeGrafter"/>
</dbReference>
<dbReference type="GO" id="GO:0005886">
    <property type="term" value="C:plasma membrane"/>
    <property type="evidence" value="ECO:0007669"/>
    <property type="project" value="TreeGrafter"/>
</dbReference>
<dbReference type="InterPro" id="IPR014756">
    <property type="entry name" value="Ig_E-set"/>
</dbReference>
<dbReference type="CDD" id="cd22952">
    <property type="entry name" value="ART10-like"/>
    <property type="match status" value="1"/>
</dbReference>
<dbReference type="PANTHER" id="PTHR11188">
    <property type="entry name" value="ARRESTIN DOMAIN CONTAINING PROTEIN"/>
    <property type="match status" value="1"/>
</dbReference>
<keyword evidence="4" id="KW-1185">Reference proteome</keyword>
<proteinExistence type="predicted"/>
<comment type="caution">
    <text evidence="3">The sequence shown here is derived from an EMBL/GenBank/DDBJ whole genome shotgun (WGS) entry which is preliminary data.</text>
</comment>
<feature type="region of interest" description="Disordered" evidence="1">
    <location>
        <begin position="404"/>
        <end position="586"/>
    </location>
</feature>
<reference evidence="3" key="1">
    <citation type="submission" date="2022-11" db="EMBL/GenBank/DDBJ databases">
        <authorList>
            <person name="Petersen C."/>
        </authorList>
    </citation>
    <scope>NUCLEOTIDE SEQUENCE</scope>
    <source>
        <strain evidence="3">IBT 26290</strain>
    </source>
</reference>
<name>A0A9W9IG21_9EURO</name>
<dbReference type="OrthoDB" id="3365616at2759"/>
<gene>
    <name evidence="3" type="ORF">N7482_001496</name>
</gene>
<feature type="compositionally biased region" description="Low complexity" evidence="1">
    <location>
        <begin position="404"/>
        <end position="419"/>
    </location>
</feature>
<reference evidence="3" key="2">
    <citation type="journal article" date="2023" name="IMA Fungus">
        <title>Comparative genomic study of the Penicillium genus elucidates a diverse pangenome and 15 lateral gene transfer events.</title>
        <authorList>
            <person name="Petersen C."/>
            <person name="Sorensen T."/>
            <person name="Nielsen M.R."/>
            <person name="Sondergaard T.E."/>
            <person name="Sorensen J.L."/>
            <person name="Fitzpatrick D.A."/>
            <person name="Frisvad J.C."/>
            <person name="Nielsen K.L."/>
        </authorList>
    </citation>
    <scope>NUCLEOTIDE SEQUENCE</scope>
    <source>
        <strain evidence="3">IBT 26290</strain>
    </source>
</reference>
<evidence type="ECO:0000313" key="4">
    <source>
        <dbReference type="Proteomes" id="UP001149163"/>
    </source>
</evidence>
<dbReference type="GeneID" id="81422797"/>
<dbReference type="EMBL" id="JAPQKN010000001">
    <property type="protein sequence ID" value="KAJ5175619.1"/>
    <property type="molecule type" value="Genomic_DNA"/>
</dbReference>
<dbReference type="InterPro" id="IPR014752">
    <property type="entry name" value="Arrestin-like_C"/>
</dbReference>
<dbReference type="Proteomes" id="UP001149163">
    <property type="component" value="Unassembled WGS sequence"/>
</dbReference>
<protein>
    <recommendedName>
        <fullName evidence="2">Arrestin-like N-terminal domain-containing protein</fullName>
    </recommendedName>
</protein>
<dbReference type="InterPro" id="IPR050357">
    <property type="entry name" value="Arrestin_domain-protein"/>
</dbReference>
<dbReference type="Gene3D" id="2.60.40.640">
    <property type="match status" value="1"/>
</dbReference>
<dbReference type="AlphaFoldDB" id="A0A9W9IG21"/>
<evidence type="ECO:0000313" key="3">
    <source>
        <dbReference type="EMBL" id="KAJ5175619.1"/>
    </source>
</evidence>
<feature type="compositionally biased region" description="Low complexity" evidence="1">
    <location>
        <begin position="512"/>
        <end position="525"/>
    </location>
</feature>
<organism evidence="3 4">
    <name type="scientific">Penicillium canariense</name>
    <dbReference type="NCBI Taxonomy" id="189055"/>
    <lineage>
        <taxon>Eukaryota</taxon>
        <taxon>Fungi</taxon>
        <taxon>Dikarya</taxon>
        <taxon>Ascomycota</taxon>
        <taxon>Pezizomycotina</taxon>
        <taxon>Eurotiomycetes</taxon>
        <taxon>Eurotiomycetidae</taxon>
        <taxon>Eurotiales</taxon>
        <taxon>Aspergillaceae</taxon>
        <taxon>Penicillium</taxon>
    </lineage>
</organism>
<dbReference type="GO" id="GO:0005829">
    <property type="term" value="C:cytosol"/>
    <property type="evidence" value="ECO:0007669"/>
    <property type="project" value="TreeGrafter"/>
</dbReference>
<evidence type="ECO:0000256" key="1">
    <source>
        <dbReference type="SAM" id="MobiDB-lite"/>
    </source>
</evidence>
<dbReference type="RefSeq" id="XP_056547227.1">
    <property type="nucleotide sequence ID" value="XM_056683621.1"/>
</dbReference>
<feature type="domain" description="Arrestin-like N-terminal" evidence="2">
    <location>
        <begin position="4"/>
        <end position="177"/>
    </location>
</feature>
<dbReference type="InterPro" id="IPR011021">
    <property type="entry name" value="Arrestin-like_N"/>
</dbReference>
<sequence length="586" mass="64606">MSATIFLDSRHTHYTNLDFLSGKVVLQLPTEAAIGGIQVKLEGVSRTRLAGPRYPHNVNSDKKRTELEVHKILYKVATVFPTAAVMQTGSPAASYTFAAGSYEYPFHFKFPFNNACSTTNSMRTNLVTTGLKVEMARDTTRHVKKTLPPSLTGFPGMAEIEYFVKATIIRPQFYKENIRAIVPLKFLPIEPPRTGNLNEETYARRQHQFSKIQNAPQKKSIFNRSTNPFREIDTEPPRVSVEARLPNPSILTCNEPVPLRLMAKKMTDSPETIFLQMLQIELVSYTKILAHDLARQENGSWVVMSRSNMGLALGQPGDAVGTEWNIDSQLWSTLPLPNSVAPSFETCNIERTYELEVRIGLTHGTPGNMKPQLIVLPLRMPVKVYSGIAPPQALLDAMAAAALQSSPSKPTSQPSWPTSNETGRPPMPPDLVLDPCLLNPVDGPRREYHPPDASSSQRAMESGADAKSPVRSGKAREDGSAAECPVALPSREGRSSSESFDMLPTTPPESNSGSPPASPVRRSPSMMKVPGKPTDEESPPQYQRVAESQLQPSNAVERRPSQNNLRPMNLGVPTRKPVPQSSSRQR</sequence>
<dbReference type="SUPFAM" id="SSF81296">
    <property type="entry name" value="E set domains"/>
    <property type="match status" value="1"/>
</dbReference>